<evidence type="ECO:0000256" key="1">
    <source>
        <dbReference type="SAM" id="MobiDB-lite"/>
    </source>
</evidence>
<feature type="compositionally biased region" description="Basic and acidic residues" evidence="1">
    <location>
        <begin position="23"/>
        <end position="32"/>
    </location>
</feature>
<gene>
    <name evidence="3" type="ORF">MVEN_00059600</name>
</gene>
<evidence type="ECO:0000313" key="4">
    <source>
        <dbReference type="Proteomes" id="UP000620124"/>
    </source>
</evidence>
<dbReference type="Gene3D" id="4.10.240.10">
    <property type="entry name" value="Zn(2)-C6 fungal-type DNA-binding domain"/>
    <property type="match status" value="1"/>
</dbReference>
<feature type="domain" description="Zn(2)-C6 fungal-type" evidence="2">
    <location>
        <begin position="226"/>
        <end position="261"/>
    </location>
</feature>
<dbReference type="SUPFAM" id="SSF57701">
    <property type="entry name" value="Zn2/Cys6 DNA-binding domain"/>
    <property type="match status" value="1"/>
</dbReference>
<dbReference type="EMBL" id="JACAZI010000001">
    <property type="protein sequence ID" value="KAF7372014.1"/>
    <property type="molecule type" value="Genomic_DNA"/>
</dbReference>
<dbReference type="CDD" id="cd00067">
    <property type="entry name" value="GAL4"/>
    <property type="match status" value="1"/>
</dbReference>
<dbReference type="AlphaFoldDB" id="A0A8H6Z6S5"/>
<dbReference type="PROSITE" id="PS50048">
    <property type="entry name" value="ZN2_CY6_FUNGAL_2"/>
    <property type="match status" value="1"/>
</dbReference>
<feature type="region of interest" description="Disordered" evidence="1">
    <location>
        <begin position="20"/>
        <end position="39"/>
    </location>
</feature>
<dbReference type="GO" id="GO:0008270">
    <property type="term" value="F:zinc ion binding"/>
    <property type="evidence" value="ECO:0007669"/>
    <property type="project" value="InterPro"/>
</dbReference>
<dbReference type="InterPro" id="IPR001138">
    <property type="entry name" value="Zn2Cys6_DnaBD"/>
</dbReference>
<dbReference type="PROSITE" id="PS00463">
    <property type="entry name" value="ZN2_CY6_FUNGAL_1"/>
    <property type="match status" value="1"/>
</dbReference>
<evidence type="ECO:0000313" key="3">
    <source>
        <dbReference type="EMBL" id="KAF7372014.1"/>
    </source>
</evidence>
<evidence type="ECO:0000259" key="2">
    <source>
        <dbReference type="PROSITE" id="PS50048"/>
    </source>
</evidence>
<comment type="caution">
    <text evidence="3">The sequence shown here is derived from an EMBL/GenBank/DDBJ whole genome shotgun (WGS) entry which is preliminary data.</text>
</comment>
<sequence length="296" mass="33424">MPRQSRHFLLARLHLSDGPYLNDPHRAVDDPSLRPPTQHTPPFHFATSWSHHNASLFFLPSQSYQPLPTELEPYGLPQCYSPFTEATGSGDYEDDSFDVSALRDQYLDLSERCPLPSVESHSVSPSADCIDSSEILGLDFQAAKRRRVEDGPMINIAKKVETKKVQVDRLSITLPPPGHELAPLIDVPMFKHIGSKNAHTTHLSGSPALKFTEARKDGRSKRQAFACLSCRERKIACGRPTEESKDRTCDQCVRRHRQCVYPTESRRGYHLRIKSLGHRARPAHNLDMGMTRPLLN</sequence>
<protein>
    <recommendedName>
        <fullName evidence="2">Zn(2)-C6 fungal-type domain-containing protein</fullName>
    </recommendedName>
</protein>
<dbReference type="GO" id="GO:0000981">
    <property type="term" value="F:DNA-binding transcription factor activity, RNA polymerase II-specific"/>
    <property type="evidence" value="ECO:0007669"/>
    <property type="project" value="InterPro"/>
</dbReference>
<reference evidence="3" key="1">
    <citation type="submission" date="2020-05" db="EMBL/GenBank/DDBJ databases">
        <title>Mycena genomes resolve the evolution of fungal bioluminescence.</title>
        <authorList>
            <person name="Tsai I.J."/>
        </authorList>
    </citation>
    <scope>NUCLEOTIDE SEQUENCE</scope>
    <source>
        <strain evidence="3">CCC161011</strain>
    </source>
</reference>
<keyword evidence="4" id="KW-1185">Reference proteome</keyword>
<dbReference type="SMART" id="SM00066">
    <property type="entry name" value="GAL4"/>
    <property type="match status" value="1"/>
</dbReference>
<name>A0A8H6Z6S5_9AGAR</name>
<dbReference type="OrthoDB" id="39175at2759"/>
<dbReference type="Proteomes" id="UP000620124">
    <property type="component" value="Unassembled WGS sequence"/>
</dbReference>
<dbReference type="InterPro" id="IPR036864">
    <property type="entry name" value="Zn2-C6_fun-type_DNA-bd_sf"/>
</dbReference>
<accession>A0A8H6Z6S5</accession>
<proteinExistence type="predicted"/>
<organism evidence="3 4">
    <name type="scientific">Mycena venus</name>
    <dbReference type="NCBI Taxonomy" id="2733690"/>
    <lineage>
        <taxon>Eukaryota</taxon>
        <taxon>Fungi</taxon>
        <taxon>Dikarya</taxon>
        <taxon>Basidiomycota</taxon>
        <taxon>Agaricomycotina</taxon>
        <taxon>Agaricomycetes</taxon>
        <taxon>Agaricomycetidae</taxon>
        <taxon>Agaricales</taxon>
        <taxon>Marasmiineae</taxon>
        <taxon>Mycenaceae</taxon>
        <taxon>Mycena</taxon>
    </lineage>
</organism>